<dbReference type="Pfam" id="PF13927">
    <property type="entry name" value="Ig_3"/>
    <property type="match status" value="1"/>
</dbReference>
<dbReference type="InterPro" id="IPR013783">
    <property type="entry name" value="Ig-like_fold"/>
</dbReference>
<dbReference type="InterPro" id="IPR036179">
    <property type="entry name" value="Ig-like_dom_sf"/>
</dbReference>
<name>A0A9Q1J7E5_SYNKA</name>
<dbReference type="Proteomes" id="UP001152622">
    <property type="component" value="Chromosome 3"/>
</dbReference>
<dbReference type="AlphaFoldDB" id="A0A9Q1J7E5"/>
<dbReference type="PROSITE" id="PS50835">
    <property type="entry name" value="IG_LIKE"/>
    <property type="match status" value="1"/>
</dbReference>
<dbReference type="CDD" id="cd00096">
    <property type="entry name" value="Ig"/>
    <property type="match status" value="1"/>
</dbReference>
<evidence type="ECO:0000313" key="3">
    <source>
        <dbReference type="Proteomes" id="UP001152622"/>
    </source>
</evidence>
<feature type="domain" description="Ig-like" evidence="1">
    <location>
        <begin position="1"/>
        <end position="79"/>
    </location>
</feature>
<organism evidence="2 3">
    <name type="scientific">Synaphobranchus kaupii</name>
    <name type="common">Kaup's arrowtooth eel</name>
    <dbReference type="NCBI Taxonomy" id="118154"/>
    <lineage>
        <taxon>Eukaryota</taxon>
        <taxon>Metazoa</taxon>
        <taxon>Chordata</taxon>
        <taxon>Craniata</taxon>
        <taxon>Vertebrata</taxon>
        <taxon>Euteleostomi</taxon>
        <taxon>Actinopterygii</taxon>
        <taxon>Neopterygii</taxon>
        <taxon>Teleostei</taxon>
        <taxon>Anguilliformes</taxon>
        <taxon>Synaphobranchidae</taxon>
        <taxon>Synaphobranchus</taxon>
    </lineage>
</organism>
<accession>A0A9Q1J7E5</accession>
<sequence length="192" mass="20470">MYAGERVTLSCGFGGDPAGWEYLWYKDRLRDALPNTDSSRTNGSSYTISSAALTHSGEYRCIAARGRESFYSDYSDPLTIDISEGQGKKELDGGEFYSRVNADYISAGHGFPTDAVYEEIDPTTETEGSAAAVGQHSLYSVIQLKPLNQGSLIPDPHGQSAAAGPHAICGNPATIPHPTAGVPSLIWTPRPG</sequence>
<gene>
    <name evidence="2" type="ORF">SKAU_G00104120</name>
</gene>
<reference evidence="2" key="1">
    <citation type="journal article" date="2023" name="Science">
        <title>Genome structures resolve the early diversification of teleost fishes.</title>
        <authorList>
            <person name="Parey E."/>
            <person name="Louis A."/>
            <person name="Montfort J."/>
            <person name="Bouchez O."/>
            <person name="Roques C."/>
            <person name="Iampietro C."/>
            <person name="Lluch J."/>
            <person name="Castinel A."/>
            <person name="Donnadieu C."/>
            <person name="Desvignes T."/>
            <person name="Floi Bucao C."/>
            <person name="Jouanno E."/>
            <person name="Wen M."/>
            <person name="Mejri S."/>
            <person name="Dirks R."/>
            <person name="Jansen H."/>
            <person name="Henkel C."/>
            <person name="Chen W.J."/>
            <person name="Zahm M."/>
            <person name="Cabau C."/>
            <person name="Klopp C."/>
            <person name="Thompson A.W."/>
            <person name="Robinson-Rechavi M."/>
            <person name="Braasch I."/>
            <person name="Lecointre G."/>
            <person name="Bobe J."/>
            <person name="Postlethwait J.H."/>
            <person name="Berthelot C."/>
            <person name="Roest Crollius H."/>
            <person name="Guiguen Y."/>
        </authorList>
    </citation>
    <scope>NUCLEOTIDE SEQUENCE</scope>
    <source>
        <strain evidence="2">WJC10195</strain>
    </source>
</reference>
<dbReference type="SUPFAM" id="SSF48726">
    <property type="entry name" value="Immunoglobulin"/>
    <property type="match status" value="1"/>
</dbReference>
<dbReference type="Gene3D" id="2.60.40.10">
    <property type="entry name" value="Immunoglobulins"/>
    <property type="match status" value="1"/>
</dbReference>
<protein>
    <recommendedName>
        <fullName evidence="1">Ig-like domain-containing protein</fullName>
    </recommendedName>
</protein>
<evidence type="ECO:0000313" key="2">
    <source>
        <dbReference type="EMBL" id="KAJ8370384.1"/>
    </source>
</evidence>
<proteinExistence type="predicted"/>
<dbReference type="InterPro" id="IPR007110">
    <property type="entry name" value="Ig-like_dom"/>
</dbReference>
<dbReference type="EMBL" id="JAINUF010000003">
    <property type="protein sequence ID" value="KAJ8370384.1"/>
    <property type="molecule type" value="Genomic_DNA"/>
</dbReference>
<evidence type="ECO:0000259" key="1">
    <source>
        <dbReference type="PROSITE" id="PS50835"/>
    </source>
</evidence>
<dbReference type="OrthoDB" id="6151406at2759"/>
<keyword evidence="3" id="KW-1185">Reference proteome</keyword>
<comment type="caution">
    <text evidence="2">The sequence shown here is derived from an EMBL/GenBank/DDBJ whole genome shotgun (WGS) entry which is preliminary data.</text>
</comment>